<evidence type="ECO:0000313" key="2">
    <source>
        <dbReference type="Proteomes" id="UP000019373"/>
    </source>
</evidence>
<dbReference type="HOGENOM" id="CLU_2015256_0_0_1"/>
<protein>
    <submittedName>
        <fullName evidence="1">Uncharacterized protein</fullName>
    </submittedName>
</protein>
<accession>U1HW23</accession>
<keyword evidence="2" id="KW-1185">Reference proteome</keyword>
<reference evidence="2" key="1">
    <citation type="journal article" date="2014" name="BMC Genomics">
        <title>Genome characteristics reveal the impact of lichenization on lichen-forming fungus Endocarpon pusillum Hedwig (Verrucariales, Ascomycota).</title>
        <authorList>
            <person name="Wang Y.-Y."/>
            <person name="Liu B."/>
            <person name="Zhang X.-Y."/>
            <person name="Zhou Q.-M."/>
            <person name="Zhang T."/>
            <person name="Li H."/>
            <person name="Yu Y.-F."/>
            <person name="Zhang X.-L."/>
            <person name="Hao X.-Y."/>
            <person name="Wang M."/>
            <person name="Wang L."/>
            <person name="Wei J.-C."/>
        </authorList>
    </citation>
    <scope>NUCLEOTIDE SEQUENCE [LARGE SCALE GENOMIC DNA]</scope>
    <source>
        <strain evidence="2">Z07020 / HMAS-L-300199</strain>
    </source>
</reference>
<dbReference type="OrthoDB" id="2861623at2759"/>
<organism evidence="1 2">
    <name type="scientific">Endocarpon pusillum (strain Z07020 / HMAS-L-300199)</name>
    <name type="common">Lichen-forming fungus</name>
    <dbReference type="NCBI Taxonomy" id="1263415"/>
    <lineage>
        <taxon>Eukaryota</taxon>
        <taxon>Fungi</taxon>
        <taxon>Dikarya</taxon>
        <taxon>Ascomycota</taxon>
        <taxon>Pezizomycotina</taxon>
        <taxon>Eurotiomycetes</taxon>
        <taxon>Chaetothyriomycetidae</taxon>
        <taxon>Verrucariales</taxon>
        <taxon>Verrucariaceae</taxon>
        <taxon>Endocarpon</taxon>
    </lineage>
</organism>
<proteinExistence type="predicted"/>
<dbReference type="GeneID" id="19242400"/>
<gene>
    <name evidence="1" type="ORF">EPUS_07518</name>
</gene>
<name>U1HW23_ENDPU</name>
<dbReference type="SUPFAM" id="SSF48576">
    <property type="entry name" value="Terpenoid synthases"/>
    <property type="match status" value="1"/>
</dbReference>
<dbReference type="RefSeq" id="XP_007800786.1">
    <property type="nucleotide sequence ID" value="XM_007802595.1"/>
</dbReference>
<dbReference type="Proteomes" id="UP000019373">
    <property type="component" value="Unassembled WGS sequence"/>
</dbReference>
<evidence type="ECO:0000313" key="1">
    <source>
        <dbReference type="EMBL" id="ERF73584.1"/>
    </source>
</evidence>
<dbReference type="InterPro" id="IPR008949">
    <property type="entry name" value="Isoprenoid_synthase_dom_sf"/>
</dbReference>
<dbReference type="AlphaFoldDB" id="U1HW23"/>
<dbReference type="EMBL" id="KE720942">
    <property type="protein sequence ID" value="ERF73584.1"/>
    <property type="molecule type" value="Genomic_DNA"/>
</dbReference>
<dbReference type="Gene3D" id="1.10.600.10">
    <property type="entry name" value="Farnesyl Diphosphate Synthase"/>
    <property type="match status" value="1"/>
</dbReference>
<sequence>MLQQPHDAITLGQNKRDNLHVTFAITNEIASVKKEVAQCQVDSLIPLLYVVHDRDAEVAEDAAIEMLRDAITRFNIVASALLEDNAGEKVVKADLVRFIDSCRYACTGNLNWRWVIATFALER</sequence>